<gene>
    <name evidence="3" type="ORF">DFP72DRAFT_1075743</name>
</gene>
<dbReference type="EMBL" id="JACGCI010000085">
    <property type="protein sequence ID" value="KAF6747097.1"/>
    <property type="molecule type" value="Genomic_DNA"/>
</dbReference>
<dbReference type="CDD" id="cd00024">
    <property type="entry name" value="CD_CSD"/>
    <property type="match status" value="1"/>
</dbReference>
<accession>A0A8H6HIR6</accession>
<keyword evidence="4" id="KW-1185">Reference proteome</keyword>
<dbReference type="Gene3D" id="2.40.50.40">
    <property type="match status" value="1"/>
</dbReference>
<dbReference type="InterPro" id="IPR023780">
    <property type="entry name" value="Chromo_domain"/>
</dbReference>
<dbReference type="InterPro" id="IPR000953">
    <property type="entry name" value="Chromo/chromo_shadow_dom"/>
</dbReference>
<dbReference type="Pfam" id="PF00385">
    <property type="entry name" value="Chromo"/>
    <property type="match status" value="1"/>
</dbReference>
<organism evidence="3 4">
    <name type="scientific">Ephemerocybe angulata</name>
    <dbReference type="NCBI Taxonomy" id="980116"/>
    <lineage>
        <taxon>Eukaryota</taxon>
        <taxon>Fungi</taxon>
        <taxon>Dikarya</taxon>
        <taxon>Basidiomycota</taxon>
        <taxon>Agaricomycotina</taxon>
        <taxon>Agaricomycetes</taxon>
        <taxon>Agaricomycetidae</taxon>
        <taxon>Agaricales</taxon>
        <taxon>Agaricineae</taxon>
        <taxon>Psathyrellaceae</taxon>
        <taxon>Ephemerocybe</taxon>
    </lineage>
</organism>
<evidence type="ECO:0000259" key="2">
    <source>
        <dbReference type="PROSITE" id="PS50013"/>
    </source>
</evidence>
<feature type="region of interest" description="Disordered" evidence="1">
    <location>
        <begin position="9"/>
        <end position="38"/>
    </location>
</feature>
<comment type="caution">
    <text evidence="3">The sequence shown here is derived from an EMBL/GenBank/DDBJ whole genome shotgun (WGS) entry which is preliminary data.</text>
</comment>
<name>A0A8H6HIR6_9AGAR</name>
<reference evidence="3 4" key="1">
    <citation type="submission" date="2020-07" db="EMBL/GenBank/DDBJ databases">
        <title>Comparative genomics of pyrophilous fungi reveals a link between fire events and developmental genes.</title>
        <authorList>
            <consortium name="DOE Joint Genome Institute"/>
            <person name="Steindorff A.S."/>
            <person name="Carver A."/>
            <person name="Calhoun S."/>
            <person name="Stillman K."/>
            <person name="Liu H."/>
            <person name="Lipzen A."/>
            <person name="Pangilinan J."/>
            <person name="Labutti K."/>
            <person name="Bruns T.D."/>
            <person name="Grigoriev I.V."/>
        </authorList>
    </citation>
    <scope>NUCLEOTIDE SEQUENCE [LARGE SCALE GENOMIC DNA]</scope>
    <source>
        <strain evidence="3 4">CBS 144469</strain>
    </source>
</reference>
<evidence type="ECO:0000256" key="1">
    <source>
        <dbReference type="SAM" id="MobiDB-lite"/>
    </source>
</evidence>
<dbReference type="OrthoDB" id="2447764at2759"/>
<proteinExistence type="predicted"/>
<dbReference type="Proteomes" id="UP000521943">
    <property type="component" value="Unassembled WGS sequence"/>
</dbReference>
<sequence length="245" mass="27315">MSQISRYVEPTNNAAIPVDDAASDTSNPASNAASPTSEYSEQLMLPIMDPNGRPLIVIAASNHPLQPDPDARAFILPLPSFMRATAFIRSRVASEEVWAAGSDPEADGQDRRRPMLRLKNGDRVFLRRDGLGEPKDDVLMVHMNINGHRTASIAELAHELPPPRLTLRVLDHVYPALQYRPSPSPMPVETPNGKEWPVERVLDFAEVGNDILYFVRWTGYPPHFDSWISEEDAEGLDVLDEWLSA</sequence>
<dbReference type="SUPFAM" id="SSF54160">
    <property type="entry name" value="Chromo domain-like"/>
    <property type="match status" value="1"/>
</dbReference>
<feature type="domain" description="Chromo" evidence="2">
    <location>
        <begin position="196"/>
        <end position="245"/>
    </location>
</feature>
<dbReference type="AlphaFoldDB" id="A0A8H6HIR6"/>
<protein>
    <recommendedName>
        <fullName evidence="2">Chromo domain-containing protein</fullName>
    </recommendedName>
</protein>
<dbReference type="GO" id="GO:0006338">
    <property type="term" value="P:chromatin remodeling"/>
    <property type="evidence" value="ECO:0007669"/>
    <property type="project" value="UniProtKB-ARBA"/>
</dbReference>
<dbReference type="PROSITE" id="PS50013">
    <property type="entry name" value="CHROMO_2"/>
    <property type="match status" value="1"/>
</dbReference>
<dbReference type="InterPro" id="IPR016197">
    <property type="entry name" value="Chromo-like_dom_sf"/>
</dbReference>
<feature type="compositionally biased region" description="Low complexity" evidence="1">
    <location>
        <begin position="23"/>
        <end position="37"/>
    </location>
</feature>
<evidence type="ECO:0000313" key="4">
    <source>
        <dbReference type="Proteomes" id="UP000521943"/>
    </source>
</evidence>
<evidence type="ECO:0000313" key="3">
    <source>
        <dbReference type="EMBL" id="KAF6747097.1"/>
    </source>
</evidence>